<dbReference type="AlphaFoldDB" id="A0A944GUW4"/>
<feature type="transmembrane region" description="Helical" evidence="1">
    <location>
        <begin position="82"/>
        <end position="100"/>
    </location>
</feature>
<comment type="caution">
    <text evidence="2">The sequence shown here is derived from an EMBL/GenBank/DDBJ whole genome shotgun (WGS) entry which is preliminary data.</text>
</comment>
<keyword evidence="1" id="KW-0472">Membrane</keyword>
<keyword evidence="2" id="KW-0648">Protein biosynthesis</keyword>
<keyword evidence="1" id="KW-1133">Transmembrane helix</keyword>
<dbReference type="PROSITE" id="PS51257">
    <property type="entry name" value="PROKAR_LIPOPROTEIN"/>
    <property type="match status" value="1"/>
</dbReference>
<feature type="transmembrane region" description="Helical" evidence="1">
    <location>
        <begin position="112"/>
        <end position="130"/>
    </location>
</feature>
<evidence type="ECO:0000313" key="2">
    <source>
        <dbReference type="EMBL" id="MBS8262071.1"/>
    </source>
</evidence>
<feature type="transmembrane region" description="Helical" evidence="1">
    <location>
        <begin position="46"/>
        <end position="75"/>
    </location>
</feature>
<feature type="transmembrane region" description="Helical" evidence="1">
    <location>
        <begin position="12"/>
        <end position="34"/>
    </location>
</feature>
<evidence type="ECO:0000256" key="1">
    <source>
        <dbReference type="SAM" id="Phobius"/>
    </source>
</evidence>
<dbReference type="EMBL" id="QTKU01000004">
    <property type="protein sequence ID" value="MBS8262071.1"/>
    <property type="molecule type" value="Genomic_DNA"/>
</dbReference>
<proteinExistence type="predicted"/>
<evidence type="ECO:0000313" key="3">
    <source>
        <dbReference type="Proteomes" id="UP000705379"/>
    </source>
</evidence>
<gene>
    <name evidence="2" type="ORF">DYI23_17720</name>
</gene>
<dbReference type="RefSeq" id="WP_213217342.1">
    <property type="nucleotide sequence ID" value="NZ_QTKU01000004.1"/>
</dbReference>
<dbReference type="Proteomes" id="UP000705379">
    <property type="component" value="Unassembled WGS sequence"/>
</dbReference>
<reference evidence="2" key="2">
    <citation type="journal article" date="2021" name="Microorganisms">
        <title>Bacterial Dimethylsulfoniopropionate Biosynthesis in the East China Sea.</title>
        <authorList>
            <person name="Liu J."/>
            <person name="Zhang Y."/>
            <person name="Liu J."/>
            <person name="Zhong H."/>
            <person name="Williams B.T."/>
            <person name="Zheng Y."/>
            <person name="Curson A.R.J."/>
            <person name="Sun C."/>
            <person name="Sun H."/>
            <person name="Song D."/>
            <person name="Wagner Mackenzie B."/>
            <person name="Bermejo Martinez A."/>
            <person name="Todd J.D."/>
            <person name="Zhang X.H."/>
        </authorList>
    </citation>
    <scope>NUCLEOTIDE SEQUENCE</scope>
    <source>
        <strain evidence="2">AESS21</strain>
    </source>
</reference>
<dbReference type="GO" id="GO:0003743">
    <property type="term" value="F:translation initiation factor activity"/>
    <property type="evidence" value="ECO:0007669"/>
    <property type="project" value="UniProtKB-KW"/>
</dbReference>
<keyword evidence="1" id="KW-0812">Transmembrane</keyword>
<name>A0A944GUW4_9HYPH</name>
<accession>A0A944GUW4</accession>
<keyword evidence="2" id="KW-0396">Initiation factor</keyword>
<organism evidence="2 3">
    <name type="scientific">Roseibium polysiphoniae</name>
    <dbReference type="NCBI Taxonomy" id="2571221"/>
    <lineage>
        <taxon>Bacteria</taxon>
        <taxon>Pseudomonadati</taxon>
        <taxon>Pseudomonadota</taxon>
        <taxon>Alphaproteobacteria</taxon>
        <taxon>Hyphomicrobiales</taxon>
        <taxon>Stappiaceae</taxon>
        <taxon>Roseibium</taxon>
    </lineage>
</organism>
<protein>
    <submittedName>
        <fullName evidence="2">Translation initiation factor IF-3</fullName>
    </submittedName>
</protein>
<reference evidence="2" key="1">
    <citation type="submission" date="2018-08" db="EMBL/GenBank/DDBJ databases">
        <authorList>
            <person name="Jin W."/>
            <person name="Wang H."/>
            <person name="Yang Y."/>
            <person name="Li M."/>
            <person name="Liu J."/>
        </authorList>
    </citation>
    <scope>NUCLEOTIDE SEQUENCE</scope>
    <source>
        <strain evidence="2">AESS21</strain>
    </source>
</reference>
<sequence>MVDGGKLLFQLVKSTVGFIAAVLSCGLFLAWGFFQDAGTAQDPVAFAAMIGTGLVTASVLGGFAMIPGLVAIAVAELLSWRGVVYHVGVAGLIALGVWTLDPDAAATAIRPGTTIALAAGFLAGFVYWVIAGRTSGSWRVTSD</sequence>